<sequence>MAFELPPLPYAYDALQPCISKENLHSHHELYHRQLLRRLNQLTAGKPTEHQSLEALMQTGKGEVQACAAQAWNHAFLWQCLSPWGGGTPGGRLAETIDRQWGSFDNFQEIFERSALAHFQSGWTWLVRRPDTQLDIVNISDASSPLMRGLIPLLVIDMWEHAYYLDYRMDRYKYVQGFWQLANWDFAEQNHAS</sequence>
<comment type="caution">
    <text evidence="9">The sequence shown here is derived from an EMBL/GenBank/DDBJ whole genome shotgun (WGS) entry which is preliminary data.</text>
</comment>
<evidence type="ECO:0000259" key="7">
    <source>
        <dbReference type="Pfam" id="PF00081"/>
    </source>
</evidence>
<evidence type="ECO:0000256" key="4">
    <source>
        <dbReference type="ARBA" id="ARBA00049204"/>
    </source>
</evidence>
<feature type="binding site" evidence="5">
    <location>
        <position position="74"/>
    </location>
    <ligand>
        <name>Mn(2+)</name>
        <dbReference type="ChEBI" id="CHEBI:29035"/>
    </ligand>
</feature>
<keyword evidence="2 5" id="KW-0479">Metal-binding</keyword>
<dbReference type="InterPro" id="IPR019833">
    <property type="entry name" value="Mn/Fe_SOD_BS"/>
</dbReference>
<keyword evidence="3 6" id="KW-0560">Oxidoreductase</keyword>
<reference evidence="9 10" key="1">
    <citation type="submission" date="2018-10" db="EMBL/GenBank/DDBJ databases">
        <title>Genomic Encyclopedia of Type Strains, Phase IV (KMG-IV): sequencing the most valuable type-strain genomes for metagenomic binning, comparative biology and taxonomic classification.</title>
        <authorList>
            <person name="Goeker M."/>
        </authorList>
    </citation>
    <scope>NUCLEOTIDE SEQUENCE [LARGE SCALE GENOMIC DNA]</scope>
    <source>
        <strain evidence="9 10">DSM 23229</strain>
    </source>
</reference>
<evidence type="ECO:0000256" key="6">
    <source>
        <dbReference type="RuleBase" id="RU000414"/>
    </source>
</evidence>
<dbReference type="InterPro" id="IPR019831">
    <property type="entry name" value="Mn/Fe_SOD_N"/>
</dbReference>
<dbReference type="EC" id="1.15.1.1" evidence="6"/>
<dbReference type="InterPro" id="IPR036324">
    <property type="entry name" value="Mn/Fe_SOD_N_sf"/>
</dbReference>
<proteinExistence type="inferred from homology"/>
<feature type="domain" description="Manganese/iron superoxide dismutase C-terminal" evidence="8">
    <location>
        <begin position="90"/>
        <end position="190"/>
    </location>
</feature>
<evidence type="ECO:0000313" key="9">
    <source>
        <dbReference type="EMBL" id="RKR06185.1"/>
    </source>
</evidence>
<dbReference type="EMBL" id="RBIN01000003">
    <property type="protein sequence ID" value="RKR06185.1"/>
    <property type="molecule type" value="Genomic_DNA"/>
</dbReference>
<evidence type="ECO:0000256" key="2">
    <source>
        <dbReference type="ARBA" id="ARBA00022723"/>
    </source>
</evidence>
<dbReference type="PRINTS" id="PR01703">
    <property type="entry name" value="MNSODISMTASE"/>
</dbReference>
<dbReference type="InterPro" id="IPR001189">
    <property type="entry name" value="Mn/Fe_SOD"/>
</dbReference>
<dbReference type="Pfam" id="PF00081">
    <property type="entry name" value="Sod_Fe_N"/>
    <property type="match status" value="1"/>
</dbReference>
<feature type="binding site" evidence="5">
    <location>
        <position position="27"/>
    </location>
    <ligand>
        <name>Mn(2+)</name>
        <dbReference type="ChEBI" id="CHEBI:29035"/>
    </ligand>
</feature>
<dbReference type="InterPro" id="IPR019832">
    <property type="entry name" value="Mn/Fe_SOD_C"/>
</dbReference>
<dbReference type="GO" id="GO:0004784">
    <property type="term" value="F:superoxide dismutase activity"/>
    <property type="evidence" value="ECO:0007669"/>
    <property type="project" value="UniProtKB-EC"/>
</dbReference>
<evidence type="ECO:0000313" key="10">
    <source>
        <dbReference type="Proteomes" id="UP000281975"/>
    </source>
</evidence>
<comment type="catalytic activity">
    <reaction evidence="4 6">
        <text>2 superoxide + 2 H(+) = H2O2 + O2</text>
        <dbReference type="Rhea" id="RHEA:20696"/>
        <dbReference type="ChEBI" id="CHEBI:15378"/>
        <dbReference type="ChEBI" id="CHEBI:15379"/>
        <dbReference type="ChEBI" id="CHEBI:16240"/>
        <dbReference type="ChEBI" id="CHEBI:18421"/>
        <dbReference type="EC" id="1.15.1.1"/>
    </reaction>
</comment>
<accession>A0A420WYF4</accession>
<dbReference type="PIRSF" id="PIRSF000349">
    <property type="entry name" value="SODismutase"/>
    <property type="match status" value="1"/>
</dbReference>
<dbReference type="SUPFAM" id="SSF46609">
    <property type="entry name" value="Fe,Mn superoxide dismutase (SOD), N-terminal domain"/>
    <property type="match status" value="1"/>
</dbReference>
<comment type="function">
    <text evidence="6">Destroys radicals which are normally produced within the cells and which are toxic to biological systems.</text>
</comment>
<dbReference type="AlphaFoldDB" id="A0A420WYF4"/>
<protein>
    <recommendedName>
        <fullName evidence="6">Superoxide dismutase</fullName>
        <ecNumber evidence="6">1.15.1.1</ecNumber>
    </recommendedName>
</protein>
<gene>
    <name evidence="9" type="ORF">C7446_1122</name>
</gene>
<dbReference type="RefSeq" id="WP_121172115.1">
    <property type="nucleotide sequence ID" value="NZ_RBIN01000003.1"/>
</dbReference>
<evidence type="ECO:0000259" key="8">
    <source>
        <dbReference type="Pfam" id="PF02777"/>
    </source>
</evidence>
<evidence type="ECO:0000256" key="5">
    <source>
        <dbReference type="PIRSR" id="PIRSR000349-1"/>
    </source>
</evidence>
<dbReference type="Proteomes" id="UP000281975">
    <property type="component" value="Unassembled WGS sequence"/>
</dbReference>
<dbReference type="Gene3D" id="3.55.40.20">
    <property type="entry name" value="Iron/manganese superoxide dismutase, C-terminal domain"/>
    <property type="match status" value="1"/>
</dbReference>
<evidence type="ECO:0000256" key="3">
    <source>
        <dbReference type="ARBA" id="ARBA00023002"/>
    </source>
</evidence>
<dbReference type="GO" id="GO:0046872">
    <property type="term" value="F:metal ion binding"/>
    <property type="evidence" value="ECO:0007669"/>
    <property type="project" value="UniProtKB-KW"/>
</dbReference>
<keyword evidence="10" id="KW-1185">Reference proteome</keyword>
<feature type="binding site" evidence="5">
    <location>
        <position position="157"/>
    </location>
    <ligand>
        <name>Mn(2+)</name>
        <dbReference type="ChEBI" id="CHEBI:29035"/>
    </ligand>
</feature>
<dbReference type="PANTHER" id="PTHR42769:SF3">
    <property type="entry name" value="SUPEROXIDE DISMUTASE [FE] 2, CHLOROPLASTIC"/>
    <property type="match status" value="1"/>
</dbReference>
<organism evidence="9 10">
    <name type="scientific">Kushneria sinocarnis</name>
    <dbReference type="NCBI Taxonomy" id="595502"/>
    <lineage>
        <taxon>Bacteria</taxon>
        <taxon>Pseudomonadati</taxon>
        <taxon>Pseudomonadota</taxon>
        <taxon>Gammaproteobacteria</taxon>
        <taxon>Oceanospirillales</taxon>
        <taxon>Halomonadaceae</taxon>
        <taxon>Kushneria</taxon>
    </lineage>
</organism>
<evidence type="ECO:0000256" key="1">
    <source>
        <dbReference type="ARBA" id="ARBA00008714"/>
    </source>
</evidence>
<dbReference type="Pfam" id="PF02777">
    <property type="entry name" value="Sod_Fe_C"/>
    <property type="match status" value="1"/>
</dbReference>
<dbReference type="PROSITE" id="PS00088">
    <property type="entry name" value="SOD_MN"/>
    <property type="match status" value="1"/>
</dbReference>
<feature type="domain" description="Manganese/iron superoxide dismutase N-terminal" evidence="7">
    <location>
        <begin position="3"/>
        <end position="82"/>
    </location>
</feature>
<dbReference type="InterPro" id="IPR036314">
    <property type="entry name" value="SOD_C_sf"/>
</dbReference>
<dbReference type="PANTHER" id="PTHR42769">
    <property type="entry name" value="SUPEROXIDE DISMUTASE"/>
    <property type="match status" value="1"/>
</dbReference>
<name>A0A420WYF4_9GAMM</name>
<comment type="similarity">
    <text evidence="1 6">Belongs to the iron/manganese superoxide dismutase family.</text>
</comment>
<dbReference type="OrthoDB" id="9803125at2"/>
<dbReference type="SUPFAM" id="SSF54719">
    <property type="entry name" value="Fe,Mn superoxide dismutase (SOD), C-terminal domain"/>
    <property type="match status" value="1"/>
</dbReference>
<dbReference type="Gene3D" id="1.10.287.990">
    <property type="entry name" value="Fe,Mn superoxide dismutase (SOD) domain"/>
    <property type="match status" value="1"/>
</dbReference>
<feature type="binding site" evidence="5">
    <location>
        <position position="161"/>
    </location>
    <ligand>
        <name>Mn(2+)</name>
        <dbReference type="ChEBI" id="CHEBI:29035"/>
    </ligand>
</feature>